<organism evidence="1">
    <name type="scientific">gut metagenome</name>
    <dbReference type="NCBI Taxonomy" id="749906"/>
    <lineage>
        <taxon>unclassified sequences</taxon>
        <taxon>metagenomes</taxon>
        <taxon>organismal metagenomes</taxon>
    </lineage>
</organism>
<sequence length="439" mass="48250">MIHAKKTMLTMALAAGTALTANAQNNGSNSPYSRYGFGLLSDRAQGFNKGMSGLAYGMSNGKELNVKNPASYAAIDSLTFLFDVGISLQKTNFKQGSNSVNANNTSLDYLSLGFRATKNLGVSIGMVPFSNIGYNLSREEDFQNAVGTTITQTESYNGDGGLHEIYAGLGWSPCNRLALGFNAGYLWGSNKHTILASFSDATIASRRRQYNSHISTYKVNVGVQYNIPINKKNDLTLGAVYDLGHNIGSKADYYDQKIMSGNITNGDTLSVDKAFQLPHSFGVGATWNHDNRLRVGMDYTFQKWSEVKYPTLQTQSGGRPSYVATKGGFTDLHKVTVGMEYQHNANGIHWRDQVKYKAGFSYTTPYAKVDGVDGPRSYAASVGVALPIINPLNKRSVLNVSAHYERVEPQFAGMVKENYFRISIGLTFNEAWFMKWKVE</sequence>
<accession>J9G8X5</accession>
<dbReference type="AlphaFoldDB" id="J9G8X5"/>
<dbReference type="EMBL" id="AMCI01002078">
    <property type="protein sequence ID" value="EJX03687.1"/>
    <property type="molecule type" value="Genomic_DNA"/>
</dbReference>
<comment type="caution">
    <text evidence="1">The sequence shown here is derived from an EMBL/GenBank/DDBJ whole genome shotgun (WGS) entry which is preliminary data.</text>
</comment>
<dbReference type="Gene3D" id="2.40.160.60">
    <property type="entry name" value="Outer membrane protein transport protein (OMPP1/FadL/TodX)"/>
    <property type="match status" value="1"/>
</dbReference>
<gene>
    <name evidence="1" type="ORF">EVA_08205</name>
</gene>
<protein>
    <submittedName>
        <fullName evidence="1">Membrane protein involved in aromatic hydrocarbon degradation</fullName>
    </submittedName>
</protein>
<proteinExistence type="predicted"/>
<name>J9G8X5_9ZZZZ</name>
<dbReference type="SUPFAM" id="SSF56935">
    <property type="entry name" value="Porins"/>
    <property type="match status" value="1"/>
</dbReference>
<evidence type="ECO:0000313" key="1">
    <source>
        <dbReference type="EMBL" id="EJX03687.1"/>
    </source>
</evidence>
<reference evidence="1" key="1">
    <citation type="journal article" date="2012" name="PLoS ONE">
        <title>Gene sets for utilization of primary and secondary nutrition supplies in the distal gut of endangered iberian lynx.</title>
        <authorList>
            <person name="Alcaide M."/>
            <person name="Messina E."/>
            <person name="Richter M."/>
            <person name="Bargiela R."/>
            <person name="Peplies J."/>
            <person name="Huws S.A."/>
            <person name="Newbold C.J."/>
            <person name="Golyshin P.N."/>
            <person name="Simon M.A."/>
            <person name="Lopez G."/>
            <person name="Yakimov M.M."/>
            <person name="Ferrer M."/>
        </authorList>
    </citation>
    <scope>NUCLEOTIDE SEQUENCE</scope>
</reference>